<dbReference type="AlphaFoldDB" id="A0A6I2UV70"/>
<dbReference type="SMART" id="SM00344">
    <property type="entry name" value="HTH_ASNC"/>
    <property type="match status" value="1"/>
</dbReference>
<dbReference type="EMBL" id="VUNL01000003">
    <property type="protein sequence ID" value="MSV24159.1"/>
    <property type="molecule type" value="Genomic_DNA"/>
</dbReference>
<gene>
    <name evidence="8" type="ORF">FYJ78_02960</name>
</gene>
<sequence length="152" mass="17297">MTELTSFDKSLLNLLQGNLPVCSHPFARLAEELGSDEDTVLSRLRELKRNGYLRRIGTFFNSGRLGYKGTLVALRVDPERLQDVAEAVNGYPGATHNYEREGRYNLWFTLLTPCAEMEKRILAEVEALPGVEDILNLKANKKYKINVQFNLH</sequence>
<name>A0A6I2UV70_9FIRM</name>
<organism evidence="8 9">
    <name type="scientific">Selenomonas montiformis</name>
    <dbReference type="NCBI Taxonomy" id="2652285"/>
    <lineage>
        <taxon>Bacteria</taxon>
        <taxon>Bacillati</taxon>
        <taxon>Bacillota</taxon>
        <taxon>Negativicutes</taxon>
        <taxon>Selenomonadales</taxon>
        <taxon>Selenomonadaceae</taxon>
        <taxon>Selenomonas</taxon>
    </lineage>
</organism>
<dbReference type="GO" id="GO:0016829">
    <property type="term" value="F:lyase activity"/>
    <property type="evidence" value="ECO:0007669"/>
    <property type="project" value="UniProtKB-KW"/>
</dbReference>
<comment type="catalytic activity">
    <reaction evidence="5">
        <text>siroheme + 2 H(+) = 12,18-didecarboxysiroheme + 2 CO2</text>
        <dbReference type="Rhea" id="RHEA:19093"/>
        <dbReference type="ChEBI" id="CHEBI:15378"/>
        <dbReference type="ChEBI" id="CHEBI:16526"/>
        <dbReference type="ChEBI" id="CHEBI:60052"/>
        <dbReference type="ChEBI" id="CHEBI:140497"/>
        <dbReference type="EC" id="4.1.1.111"/>
    </reaction>
</comment>
<evidence type="ECO:0000259" key="7">
    <source>
        <dbReference type="Pfam" id="PF22451"/>
    </source>
</evidence>
<dbReference type="Proteomes" id="UP000430222">
    <property type="component" value="Unassembled WGS sequence"/>
</dbReference>
<dbReference type="EC" id="4.1.1.111" evidence="4"/>
<proteinExistence type="inferred from homology"/>
<evidence type="ECO:0000256" key="5">
    <source>
        <dbReference type="ARBA" id="ARBA00048470"/>
    </source>
</evidence>
<evidence type="ECO:0000256" key="3">
    <source>
        <dbReference type="ARBA" id="ARBA00023457"/>
    </source>
</evidence>
<evidence type="ECO:0000256" key="4">
    <source>
        <dbReference type="ARBA" id="ARBA00023471"/>
    </source>
</evidence>
<protein>
    <recommendedName>
        <fullName evidence="4">siroheme decarboxylase</fullName>
        <ecNumber evidence="4">4.1.1.111</ecNumber>
    </recommendedName>
</protein>
<dbReference type="Pfam" id="PF17805">
    <property type="entry name" value="AsnC_trans_reg2"/>
    <property type="match status" value="1"/>
</dbReference>
<dbReference type="PANTHER" id="PTHR43413:SF1">
    <property type="entry name" value="SIROHEME DECARBOXYLASE NIRL SUBUNIT"/>
    <property type="match status" value="1"/>
</dbReference>
<accession>A0A6I2UV70</accession>
<keyword evidence="9" id="KW-1185">Reference proteome</keyword>
<dbReference type="InterPro" id="IPR050684">
    <property type="entry name" value="HTH-Siroheme_Decarb"/>
</dbReference>
<evidence type="ECO:0000256" key="1">
    <source>
        <dbReference type="ARBA" id="ARBA00023239"/>
    </source>
</evidence>
<keyword evidence="1" id="KW-0456">Lyase</keyword>
<feature type="domain" description="Siroheme decarboxylase NirL-like HTH" evidence="7">
    <location>
        <begin position="8"/>
        <end position="54"/>
    </location>
</feature>
<dbReference type="InterPro" id="IPR053953">
    <property type="entry name" value="NirdL-like_HTH"/>
</dbReference>
<dbReference type="InterPro" id="IPR019888">
    <property type="entry name" value="Tscrpt_reg_AsnC-like"/>
</dbReference>
<feature type="domain" description="Siroheme decarboxylase AsnC-like ligand binding" evidence="6">
    <location>
        <begin position="64"/>
        <end position="144"/>
    </location>
</feature>
<evidence type="ECO:0000256" key="2">
    <source>
        <dbReference type="ARBA" id="ARBA00023444"/>
    </source>
</evidence>
<dbReference type="SUPFAM" id="SSF46785">
    <property type="entry name" value="Winged helix' DNA-binding domain"/>
    <property type="match status" value="1"/>
</dbReference>
<dbReference type="PANTHER" id="PTHR43413">
    <property type="entry name" value="TRANSCRIPTIONAL REGULATOR, ASNC FAMILY"/>
    <property type="match status" value="1"/>
</dbReference>
<dbReference type="InterPro" id="IPR040523">
    <property type="entry name" value="AsnC_trans_reg2"/>
</dbReference>
<dbReference type="Pfam" id="PF22451">
    <property type="entry name" value="NirdL-like_HTH"/>
    <property type="match status" value="1"/>
</dbReference>
<dbReference type="Gene3D" id="1.10.10.10">
    <property type="entry name" value="Winged helix-like DNA-binding domain superfamily/Winged helix DNA-binding domain"/>
    <property type="match status" value="1"/>
</dbReference>
<dbReference type="InterPro" id="IPR036390">
    <property type="entry name" value="WH_DNA-bd_sf"/>
</dbReference>
<comment type="similarity">
    <text evidence="3">Belongs to the Ahb/Nir family.</text>
</comment>
<evidence type="ECO:0000313" key="9">
    <source>
        <dbReference type="Proteomes" id="UP000430222"/>
    </source>
</evidence>
<reference evidence="8 9" key="1">
    <citation type="submission" date="2019-08" db="EMBL/GenBank/DDBJ databases">
        <title>In-depth cultivation of the pig gut microbiome towards novel bacterial diversity and tailored functional studies.</title>
        <authorList>
            <person name="Wylensek D."/>
            <person name="Hitch T.C.A."/>
            <person name="Clavel T."/>
        </authorList>
    </citation>
    <scope>NUCLEOTIDE SEQUENCE [LARGE SCALE GENOMIC DNA]</scope>
    <source>
        <strain evidence="9">WCA-380-WT-3B3</strain>
    </source>
</reference>
<comment type="caution">
    <text evidence="8">The sequence shown here is derived from an EMBL/GenBank/DDBJ whole genome shotgun (WGS) entry which is preliminary data.</text>
</comment>
<comment type="pathway">
    <text evidence="2">Porphyrin-containing compound metabolism.</text>
</comment>
<dbReference type="Gene3D" id="3.30.70.3460">
    <property type="match status" value="1"/>
</dbReference>
<dbReference type="InterPro" id="IPR036388">
    <property type="entry name" value="WH-like_DNA-bd_sf"/>
</dbReference>
<dbReference type="RefSeq" id="WP_154619932.1">
    <property type="nucleotide sequence ID" value="NZ_VUNL01000003.1"/>
</dbReference>
<evidence type="ECO:0000259" key="6">
    <source>
        <dbReference type="Pfam" id="PF17805"/>
    </source>
</evidence>
<evidence type="ECO:0000313" key="8">
    <source>
        <dbReference type="EMBL" id="MSV24159.1"/>
    </source>
</evidence>